<dbReference type="EMBL" id="JACWMT010000003">
    <property type="protein sequence ID" value="MBD1271515.1"/>
    <property type="molecule type" value="Genomic_DNA"/>
</dbReference>
<accession>A0A8I0KLR8</accession>
<name>A0A8I0KLR8_9ACTN</name>
<evidence type="ECO:0000313" key="2">
    <source>
        <dbReference type="EMBL" id="MBD1270353.1"/>
    </source>
</evidence>
<dbReference type="InterPro" id="IPR029068">
    <property type="entry name" value="Glyas_Bleomycin-R_OHBP_Dase"/>
</dbReference>
<dbReference type="EMBL" id="JACWMT010000002">
    <property type="protein sequence ID" value="MBD1270353.1"/>
    <property type="molecule type" value="Genomic_DNA"/>
</dbReference>
<evidence type="ECO:0000313" key="5">
    <source>
        <dbReference type="Proteomes" id="UP000587211"/>
    </source>
</evidence>
<evidence type="ECO:0000313" key="4">
    <source>
        <dbReference type="EMBL" id="NYI37739.1"/>
    </source>
</evidence>
<dbReference type="Proteomes" id="UP000587211">
    <property type="component" value="Unassembled WGS sequence"/>
</dbReference>
<keyword evidence="5" id="KW-1185">Reference proteome</keyword>
<evidence type="ECO:0000313" key="3">
    <source>
        <dbReference type="EMBL" id="MBD1271515.1"/>
    </source>
</evidence>
<dbReference type="Proteomes" id="UP000659061">
    <property type="component" value="Unassembled WGS sequence"/>
</dbReference>
<evidence type="ECO:0000256" key="1">
    <source>
        <dbReference type="ARBA" id="ARBA00023251"/>
    </source>
</evidence>
<proteinExistence type="predicted"/>
<dbReference type="InterPro" id="IPR000335">
    <property type="entry name" value="Bleomycin-R"/>
</dbReference>
<sequence>MPETIPILPSADFDTTATFWRDLGFVERGRWDEYLVLRHEDLGIELHFWRDLAVDRWTNDVACYVRFADPDAARACHAAWSGVEVTAPSVLSEPRNEPWGATEFHVIDPHGNLVRLGGFPPVSPGDEPPARAPSA</sequence>
<dbReference type="Gene3D" id="3.10.180.10">
    <property type="entry name" value="2,3-Dihydroxybiphenyl 1,2-Dioxygenase, domain 1"/>
    <property type="match status" value="1"/>
</dbReference>
<keyword evidence="1" id="KW-0046">Antibiotic resistance</keyword>
<reference evidence="4 5" key="1">
    <citation type="submission" date="2020-07" db="EMBL/GenBank/DDBJ databases">
        <title>Sequencing the genomes of 1000 actinobacteria strains.</title>
        <authorList>
            <person name="Klenk H.-P."/>
        </authorList>
    </citation>
    <scope>NUCLEOTIDE SEQUENCE [LARGE SCALE GENOMIC DNA]</scope>
    <source>
        <strain evidence="4 5">DSM 19087</strain>
    </source>
</reference>
<gene>
    <name evidence="4" type="ORF">BJ975_001114</name>
    <name evidence="2" type="ORF">IDH50_08950</name>
    <name evidence="3" type="ORF">IDH50_14810</name>
</gene>
<dbReference type="CDD" id="cd08349">
    <property type="entry name" value="BLMA_like"/>
    <property type="match status" value="1"/>
</dbReference>
<dbReference type="SUPFAM" id="SSF54593">
    <property type="entry name" value="Glyoxalase/Bleomycin resistance protein/Dihydroxybiphenyl dioxygenase"/>
    <property type="match status" value="1"/>
</dbReference>
<dbReference type="EMBL" id="JACBZN010000001">
    <property type="protein sequence ID" value="NYI37739.1"/>
    <property type="molecule type" value="Genomic_DNA"/>
</dbReference>
<protein>
    <submittedName>
        <fullName evidence="4">Catechol 2,3-dioxygenase-like lactoylglutathione lyase family enzyme</fullName>
    </submittedName>
    <submittedName>
        <fullName evidence="2">VOC family protein</fullName>
    </submittedName>
</protein>
<comment type="caution">
    <text evidence="2">The sequence shown here is derived from an EMBL/GenBank/DDBJ whole genome shotgun (WGS) entry which is preliminary data.</text>
</comment>
<evidence type="ECO:0000313" key="6">
    <source>
        <dbReference type="Proteomes" id="UP000659061"/>
    </source>
</evidence>
<reference evidence="2" key="2">
    <citation type="submission" date="2020-09" db="EMBL/GenBank/DDBJ databases">
        <title>Novel species in genus Aeromicrobium.</title>
        <authorList>
            <person name="Zhang G."/>
        </authorList>
    </citation>
    <scope>NUCLEOTIDE SEQUENCE</scope>
    <source>
        <strain evidence="2">SSW1-57</strain>
    </source>
</reference>
<dbReference type="RefSeq" id="WP_179424219.1">
    <property type="nucleotide sequence ID" value="NZ_BAAAMP010000003.1"/>
</dbReference>
<dbReference type="GO" id="GO:0046677">
    <property type="term" value="P:response to antibiotic"/>
    <property type="evidence" value="ECO:0007669"/>
    <property type="project" value="UniProtKB-KW"/>
</dbReference>
<dbReference type="AlphaFoldDB" id="A0A8I0KLR8"/>
<organism evidence="2 6">
    <name type="scientific">Aeromicrobium tamlense</name>
    <dbReference type="NCBI Taxonomy" id="375541"/>
    <lineage>
        <taxon>Bacteria</taxon>
        <taxon>Bacillati</taxon>
        <taxon>Actinomycetota</taxon>
        <taxon>Actinomycetes</taxon>
        <taxon>Propionibacteriales</taxon>
        <taxon>Nocardioidaceae</taxon>
        <taxon>Aeromicrobium</taxon>
    </lineage>
</organism>